<evidence type="ECO:0000256" key="3">
    <source>
        <dbReference type="ARBA" id="ARBA00022729"/>
    </source>
</evidence>
<feature type="compositionally biased region" description="Low complexity" evidence="6">
    <location>
        <begin position="2345"/>
        <end position="2361"/>
    </location>
</feature>
<gene>
    <name evidence="9" type="ORF">PPERSA_11025</name>
</gene>
<dbReference type="SUPFAM" id="SSF57184">
    <property type="entry name" value="Growth factor receptor domain"/>
    <property type="match status" value="8"/>
</dbReference>
<dbReference type="OMA" id="NECITCK"/>
<evidence type="ECO:0000256" key="2">
    <source>
        <dbReference type="ARBA" id="ARBA00022525"/>
    </source>
</evidence>
<comment type="caution">
    <text evidence="9">The sequence shown here is derived from an EMBL/GenBank/DDBJ whole genome shotgun (WGS) entry which is preliminary data.</text>
</comment>
<keyword evidence="7" id="KW-0472">Membrane</keyword>
<evidence type="ECO:0000256" key="1">
    <source>
        <dbReference type="ARBA" id="ARBA00004613"/>
    </source>
</evidence>
<dbReference type="InterPro" id="IPR009030">
    <property type="entry name" value="Growth_fac_rcpt_cys_sf"/>
</dbReference>
<keyword evidence="2" id="KW-0964">Secreted</keyword>
<feature type="transmembrane region" description="Helical" evidence="7">
    <location>
        <begin position="1799"/>
        <end position="1821"/>
    </location>
</feature>
<dbReference type="InterPro" id="IPR006212">
    <property type="entry name" value="Furin_repeat"/>
</dbReference>
<dbReference type="Pfam" id="PF15913">
    <property type="entry name" value="Furin-like_2"/>
    <property type="match status" value="4"/>
</dbReference>
<dbReference type="InterPro" id="IPR000742">
    <property type="entry name" value="EGF"/>
</dbReference>
<dbReference type="SMART" id="SM00261">
    <property type="entry name" value="FU"/>
    <property type="match status" value="21"/>
</dbReference>
<feature type="transmembrane region" description="Helical" evidence="7">
    <location>
        <begin position="1952"/>
        <end position="1969"/>
    </location>
</feature>
<feature type="transmembrane region" description="Helical" evidence="7">
    <location>
        <begin position="1766"/>
        <end position="1787"/>
    </location>
</feature>
<evidence type="ECO:0000256" key="6">
    <source>
        <dbReference type="SAM" id="MobiDB-lite"/>
    </source>
</evidence>
<feature type="domain" description="TNFR-Cys" evidence="8">
    <location>
        <begin position="1479"/>
        <end position="1527"/>
    </location>
</feature>
<comment type="subcellular location">
    <subcellularLocation>
        <location evidence="1">Secreted</location>
    </subcellularLocation>
</comment>
<keyword evidence="7" id="KW-1133">Transmembrane helix</keyword>
<evidence type="ECO:0000313" key="9">
    <source>
        <dbReference type="EMBL" id="KRX07476.1"/>
    </source>
</evidence>
<name>A0A0V0QZ23_PSEPJ</name>
<dbReference type="SMART" id="SM01411">
    <property type="entry name" value="Ephrin_rec_like"/>
    <property type="match status" value="11"/>
</dbReference>
<feature type="transmembrane region" description="Helical" evidence="7">
    <location>
        <begin position="2054"/>
        <end position="2072"/>
    </location>
</feature>
<feature type="repeat" description="TNFR-Cys" evidence="5">
    <location>
        <begin position="1479"/>
        <end position="1527"/>
    </location>
</feature>
<dbReference type="Proteomes" id="UP000054937">
    <property type="component" value="Unassembled WGS sequence"/>
</dbReference>
<evidence type="ECO:0000313" key="10">
    <source>
        <dbReference type="Proteomes" id="UP000054937"/>
    </source>
</evidence>
<evidence type="ECO:0000256" key="7">
    <source>
        <dbReference type="SAM" id="Phobius"/>
    </source>
</evidence>
<dbReference type="InterPro" id="IPR039477">
    <property type="entry name" value="ILEI/PANDER_dom"/>
</dbReference>
<protein>
    <submittedName>
        <fullName evidence="9">Insulin-like growth factor binding protein, N-terminal</fullName>
    </submittedName>
</protein>
<accession>A0A0V0QZ23</accession>
<reference evidence="9 10" key="1">
    <citation type="journal article" date="2015" name="Sci. Rep.">
        <title>Genome of the facultative scuticociliatosis pathogen Pseudocohnilembus persalinus provides insight into its virulence through horizontal gene transfer.</title>
        <authorList>
            <person name="Xiong J."/>
            <person name="Wang G."/>
            <person name="Cheng J."/>
            <person name="Tian M."/>
            <person name="Pan X."/>
            <person name="Warren A."/>
            <person name="Jiang C."/>
            <person name="Yuan D."/>
            <person name="Miao W."/>
        </authorList>
    </citation>
    <scope>NUCLEOTIDE SEQUENCE [LARGE SCALE GENOMIC DNA]</scope>
    <source>
        <strain evidence="9">36N120E</strain>
    </source>
</reference>
<dbReference type="GO" id="GO:0005576">
    <property type="term" value="C:extracellular region"/>
    <property type="evidence" value="ECO:0007669"/>
    <property type="project" value="UniProtKB-SubCell"/>
</dbReference>
<dbReference type="PANTHER" id="PTHR15332">
    <property type="entry name" value="PROPROTEIN CONVERTASE SUBTILISIN_KEXIN TYPE 5-LIKE"/>
    <property type="match status" value="1"/>
</dbReference>
<dbReference type="OrthoDB" id="286906at2759"/>
<feature type="transmembrane region" description="Helical" evidence="7">
    <location>
        <begin position="2119"/>
        <end position="2140"/>
    </location>
</feature>
<dbReference type="EMBL" id="LDAU01000082">
    <property type="protein sequence ID" value="KRX07476.1"/>
    <property type="molecule type" value="Genomic_DNA"/>
</dbReference>
<dbReference type="Gene3D" id="2.10.220.10">
    <property type="entry name" value="Hormone Receptor, Insulin-like Growth Factor Receptor 1, Chain A, domain 2"/>
    <property type="match status" value="10"/>
</dbReference>
<keyword evidence="5" id="KW-1015">Disulfide bond</keyword>
<dbReference type="Pfam" id="PF15711">
    <property type="entry name" value="ILEI"/>
    <property type="match status" value="1"/>
</dbReference>
<dbReference type="InParanoid" id="A0A0V0QZ23"/>
<feature type="transmembrane region" description="Helical" evidence="7">
    <location>
        <begin position="1927"/>
        <end position="1946"/>
    </location>
</feature>
<feature type="domain" description="TNFR-Cys" evidence="8">
    <location>
        <begin position="1226"/>
        <end position="1272"/>
    </location>
</feature>
<feature type="disulfide bond" evidence="5">
    <location>
        <begin position="1227"/>
        <end position="1242"/>
    </location>
</feature>
<evidence type="ECO:0000259" key="8">
    <source>
        <dbReference type="PROSITE" id="PS50050"/>
    </source>
</evidence>
<dbReference type="InterPro" id="IPR001368">
    <property type="entry name" value="TNFR/NGFR_Cys_rich_reg"/>
</dbReference>
<keyword evidence="10" id="KW-1185">Reference proteome</keyword>
<feature type="region of interest" description="Disordered" evidence="6">
    <location>
        <begin position="2345"/>
        <end position="2369"/>
    </location>
</feature>
<evidence type="ECO:0000256" key="4">
    <source>
        <dbReference type="ARBA" id="ARBA00023180"/>
    </source>
</evidence>
<evidence type="ECO:0000256" key="5">
    <source>
        <dbReference type="PROSITE-ProRule" id="PRU00206"/>
    </source>
</evidence>
<feature type="transmembrane region" description="Helical" evidence="7">
    <location>
        <begin position="1860"/>
        <end position="1878"/>
    </location>
</feature>
<feature type="transmembrane region" description="Helical" evidence="7">
    <location>
        <begin position="2084"/>
        <end position="2103"/>
    </location>
</feature>
<dbReference type="PANTHER" id="PTHR15332:SF175">
    <property type="entry name" value="PROPROTEIN CONVERTASE SUBTILISIN_KEXIN TYPE 5-LIKE"/>
    <property type="match status" value="1"/>
</dbReference>
<organism evidence="9 10">
    <name type="scientific">Pseudocohnilembus persalinus</name>
    <name type="common">Ciliate</name>
    <dbReference type="NCBI Taxonomy" id="266149"/>
    <lineage>
        <taxon>Eukaryota</taxon>
        <taxon>Sar</taxon>
        <taxon>Alveolata</taxon>
        <taxon>Ciliophora</taxon>
        <taxon>Intramacronucleata</taxon>
        <taxon>Oligohymenophorea</taxon>
        <taxon>Scuticociliatia</taxon>
        <taxon>Philasterida</taxon>
        <taxon>Pseudocohnilembidae</taxon>
        <taxon>Pseudocohnilembus</taxon>
    </lineage>
</organism>
<keyword evidence="3" id="KW-0732">Signal</keyword>
<feature type="repeat" description="TNFR-Cys" evidence="5">
    <location>
        <begin position="1226"/>
        <end position="1272"/>
    </location>
</feature>
<dbReference type="CDD" id="cd00064">
    <property type="entry name" value="FU"/>
    <property type="match status" value="17"/>
</dbReference>
<keyword evidence="4" id="KW-0325">Glycoprotein</keyword>
<keyword evidence="7" id="KW-0812">Transmembrane</keyword>
<dbReference type="InterPro" id="IPR043601">
    <property type="entry name" value="Rspo_Fu-CRD_dom"/>
</dbReference>
<comment type="caution">
    <text evidence="5">Lacks conserved residue(s) required for the propagation of feature annotation.</text>
</comment>
<dbReference type="PROSITE" id="PS50050">
    <property type="entry name" value="TNFR_NGFR_2"/>
    <property type="match status" value="2"/>
</dbReference>
<proteinExistence type="predicted"/>
<sequence length="2452" mass="274589">MQESDVNGWTITKEGLPQLLSLPPSCYQGYFLGRFYNGFSATKTFSSLPPHYSIHISVYLAGLFTWTNDAIYLNLDGTTIFNTKFQTGNYPMKDSSILQTMCAGASLNFYNGMYLQISQNVTHTSDTANLLFTSDMTSLLVIYGWWGLSNLVISVDTCHESCKTCSGPEFNQCTSCPDNSIDYSATHGICRCEAGYLAFENQCQLLSSCSSGLTQDFYKKTCDQDCQVKNCLTCSSQNECTVCESGYKLLYGECADTCPQYSTEIGNNCIYNMISSLSQPVVAVQQLMNQQFSYPDVKNKGWIPNKTSFSVSNTYEWTNYAMRDCGGYSYAFGQNFYDGGCSDGCSFSNLIENLPPHYEYYFNLVLIYGDNWNSDILEINIDNQEVYQKIYTANSLLTSDICGSFDGKPDYVEQITLGPISHTGSTLDISIDVILDQHLEEKWIGFRELSIIVESCMDYCETCSDASSCDTCIASRKNAPACDQPADGYFDDGTGSLEFQKCDFKCATCSSTSDNCLSCSDPNSSPPNCGGYDACINWMKVESGNISKGSYHNQFINGINQNYATSLGMGFAVFDEQANFIEFQNFNTAQSYLQTQLMVTFIDNIPADYFVSVGVYGDGGYELDPYAYAALQSLGLDTNVIIDLGDGFAMLGKKGAAPGSRPYVLNKAADTDKNAILETCMITCDSSCKTCQNSFDNCLTCLDGDYFNVDENTCHSTCPADKIQIESPSKQCISCDVSCATCTSLAVCQSCNNGYYLYNNSCQATCPDGYYPDNNLNECVICNSACLTCTGSSNTDCIDCQTTPQYYFMSSDSTCYATCPTGYYPSDTTNPKSCQQCTSGCATCTSNSDCQSCSSGYYLANNSCSTTCPNGLFQNDATNECDSCDSTCETCSGPASNECITCKSSPQHYFMSSDSSCYEICPDGYYASDITNPKSCETCPSGCATCTSNSDCQSCSSGYYLANNSCSTTCPNGLFPNNVTNECDSCDATCETCSGPASNECITCKSSPQHYFMSSDSSCYETCPDGYYASDITNPKSCEQCPSGCATCTSNSDCQSCSSGYYLVNNSCSTTCPSGLFQNDVTNECDSCDSTCETCSGPASNECITCKFSPQHYYMSTDSSCYETCPDGYYGSDITIPKTCVTCTSGCATCTSNSDCQSCSSGYYLANNSCSTTCPNGLFQNDATNECDSCDSTCETCSGPASNECITCKSSPQHYFMSSDSSCYETCPDGYYSSDITNPKSCEPCDISCATCTSNSVCQSCNSGYFLTNNSCQSSCPDGQYPENATNECTQCDSNCLTCTGPTSTDCASCSNSPQKYFLASEQKCYATCPDGYFADENASPKSCEQCHSNCETCDSLTTCQSCNQGYQLVNDFCESPCPDGQYYDENDQNCYNCDSSCKTCIEASDTDCLSCPDSPQNYYLQAEMKCYLTCPTGYYNDSANNACTSCPSTCQSCTDQNTCQSCTQGNYLDQTTNTCSSTCQDGTYADSTTNNCEQCDSSCSSCTGNTAQDCSECQNGYFLLESESQCYQTCPQGYQSNAQQQPAVCQEICGDGLRVDPSTECDDGNTDNGDGCDGNCTIEQGWTCSGGSYSQPDTCINENPKQLTYKVKQQKAENNYDNLYENESMDFLIEFSDSFELDSDEYFSNPKYEKSSQKSIQNSQKNRNLSSSSELELADLIQLKFQGLKDSAFKILNLKKTDDQDKNDYLLQLKLNRTVRNRKLFVSFLYPELFLGKNSAQLQQNNQESTEVENYFYYTDHQRQVTENVAFLTEILIIILIILSIIHLIINRFWIAVISLENMQLIFMIGFLDLRLPINGYFFYNKIHLFSNFYLKHFFKLNNNSQSFYILGDESYNTNVIEIAAPFFQILIFLAVIHLIFKCLSSKNMYQELESQNKQSQKPKYKYSSFSQLLRYILINILEFRIWNDLVQAFLGIFIFALIINVKYFTIDQSIIGKFIIASFIIFVFIMLRKIYKNAQQQFAYVLSLFDNEQEEDISKEQKLAIQQSNPQYKFRNLFHHLNIVSNISNLRYIFIPTIKKTIQALIVLIFQYEITAGLAMLLIFQLAYVIYLIIKRPFKRGIDQLHIILTELLVAISLMLFLNLIKDEKEEETSRFHFTNAPIYLFIICLIIHDFHLLFDLLEQIAIRLRPYICPGTKLYRVSNIRSKRRENSTNIQSRRYKEYNTEEEGFQQNDSQYITYETERKANKAQKISQFAQNNIYNQQNLPLKSRFSPIKTNSQSPQSQLYDSYNLEDDFKLEQPQRNITRTRQKNNTVIGYPQNQTQNQQNLQPQSSNKFKEYIQNKKRTYLQQNFMDKQQQLQQKQPLPQSPSQFSNYQLNRLQQQALQDSQSQYQQQPLTPQARIRQKAHSNTSYLSDFSYYNQNQNQNQNQNLQQQQILQHSPRQFQYSPNQSSLIGNNYTNNDEINSINTQGSVKYSRRKNKANTFQANYQI</sequence>
<dbReference type="SMART" id="SM00181">
    <property type="entry name" value="EGF"/>
    <property type="match status" value="11"/>
</dbReference>